<proteinExistence type="predicted"/>
<dbReference type="Proteomes" id="UP001060170">
    <property type="component" value="Chromosome 14"/>
</dbReference>
<evidence type="ECO:0000313" key="2">
    <source>
        <dbReference type="Proteomes" id="UP001060170"/>
    </source>
</evidence>
<reference evidence="2" key="2">
    <citation type="journal article" date="2018" name="Mol. Plant Microbe Interact.">
        <title>Genome sequence resources for the wheat stripe rust pathogen (Puccinia striiformis f. sp. tritici) and the barley stripe rust pathogen (Puccinia striiformis f. sp. hordei).</title>
        <authorList>
            <person name="Xia C."/>
            <person name="Wang M."/>
            <person name="Yin C."/>
            <person name="Cornejo O.E."/>
            <person name="Hulbert S.H."/>
            <person name="Chen X."/>
        </authorList>
    </citation>
    <scope>NUCLEOTIDE SEQUENCE [LARGE SCALE GENOMIC DNA]</scope>
    <source>
        <strain evidence="2">93-210</strain>
    </source>
</reference>
<name>A0ACC0DWM5_9BASI</name>
<gene>
    <name evidence="1" type="ORF">MJO28_013715</name>
</gene>
<keyword evidence="2" id="KW-1185">Reference proteome</keyword>
<reference evidence="2" key="1">
    <citation type="journal article" date="2018" name="BMC Genomics">
        <title>Genomic insights into host adaptation between the wheat stripe rust pathogen (Puccinia striiformis f. sp. tritici) and the barley stripe rust pathogen (Puccinia striiformis f. sp. hordei).</title>
        <authorList>
            <person name="Xia C."/>
            <person name="Wang M."/>
            <person name="Yin C."/>
            <person name="Cornejo O.E."/>
            <person name="Hulbert S.H."/>
            <person name="Chen X."/>
        </authorList>
    </citation>
    <scope>NUCLEOTIDE SEQUENCE [LARGE SCALE GENOMIC DNA]</scope>
    <source>
        <strain evidence="2">93-210</strain>
    </source>
</reference>
<organism evidence="1 2">
    <name type="scientific">Puccinia striiformis f. sp. tritici</name>
    <dbReference type="NCBI Taxonomy" id="168172"/>
    <lineage>
        <taxon>Eukaryota</taxon>
        <taxon>Fungi</taxon>
        <taxon>Dikarya</taxon>
        <taxon>Basidiomycota</taxon>
        <taxon>Pucciniomycotina</taxon>
        <taxon>Pucciniomycetes</taxon>
        <taxon>Pucciniales</taxon>
        <taxon>Pucciniaceae</taxon>
        <taxon>Puccinia</taxon>
    </lineage>
</organism>
<sequence>MLKEWNQGVGLDHRSRTGRLDSARIAQAIIEEDANIAKKSDIYVLVKIVFKEIWRSPTGTAETPPRWSLSGKLF</sequence>
<dbReference type="EMBL" id="CM045878">
    <property type="protein sequence ID" value="KAI7940063.1"/>
    <property type="molecule type" value="Genomic_DNA"/>
</dbReference>
<evidence type="ECO:0000313" key="1">
    <source>
        <dbReference type="EMBL" id="KAI7940063.1"/>
    </source>
</evidence>
<comment type="caution">
    <text evidence="1">The sequence shown here is derived from an EMBL/GenBank/DDBJ whole genome shotgun (WGS) entry which is preliminary data.</text>
</comment>
<protein>
    <submittedName>
        <fullName evidence="1">Uncharacterized protein</fullName>
    </submittedName>
</protein>
<accession>A0ACC0DWM5</accession>
<reference evidence="1 2" key="3">
    <citation type="journal article" date="2022" name="Microbiol. Spectr.">
        <title>Folding features and dynamics of 3D genome architecture in plant fungal pathogens.</title>
        <authorList>
            <person name="Xia C."/>
        </authorList>
    </citation>
    <scope>NUCLEOTIDE SEQUENCE [LARGE SCALE GENOMIC DNA]</scope>
    <source>
        <strain evidence="1 2">93-210</strain>
    </source>
</reference>